<dbReference type="InterPro" id="IPR020846">
    <property type="entry name" value="MFS_dom"/>
</dbReference>
<dbReference type="PROSITE" id="PS00216">
    <property type="entry name" value="SUGAR_TRANSPORT_1"/>
    <property type="match status" value="1"/>
</dbReference>
<evidence type="ECO:0000259" key="7">
    <source>
        <dbReference type="PROSITE" id="PS50850"/>
    </source>
</evidence>
<keyword evidence="3 6" id="KW-1133">Transmembrane helix</keyword>
<evidence type="ECO:0000256" key="4">
    <source>
        <dbReference type="ARBA" id="ARBA00023136"/>
    </source>
</evidence>
<feature type="transmembrane region" description="Helical" evidence="6">
    <location>
        <begin position="454"/>
        <end position="475"/>
    </location>
</feature>
<evidence type="ECO:0000256" key="6">
    <source>
        <dbReference type="SAM" id="Phobius"/>
    </source>
</evidence>
<keyword evidence="2 6" id="KW-0812">Transmembrane</keyword>
<dbReference type="InterPro" id="IPR036259">
    <property type="entry name" value="MFS_trans_sf"/>
</dbReference>
<evidence type="ECO:0000256" key="5">
    <source>
        <dbReference type="SAM" id="MobiDB-lite"/>
    </source>
</evidence>
<feature type="transmembrane region" description="Helical" evidence="6">
    <location>
        <begin position="545"/>
        <end position="567"/>
    </location>
</feature>
<evidence type="ECO:0000256" key="1">
    <source>
        <dbReference type="ARBA" id="ARBA00004141"/>
    </source>
</evidence>
<evidence type="ECO:0000256" key="2">
    <source>
        <dbReference type="ARBA" id="ARBA00022692"/>
    </source>
</evidence>
<dbReference type="EMBL" id="KV407458">
    <property type="protein sequence ID" value="KZF22941.1"/>
    <property type="molecule type" value="Genomic_DNA"/>
</dbReference>
<feature type="transmembrane region" description="Helical" evidence="6">
    <location>
        <begin position="294"/>
        <end position="316"/>
    </location>
</feature>
<evidence type="ECO:0000313" key="9">
    <source>
        <dbReference type="Proteomes" id="UP000076632"/>
    </source>
</evidence>
<dbReference type="OMA" id="NPQCQIP"/>
<name>A0A165H3N6_XYLHT</name>
<dbReference type="InParanoid" id="A0A165H3N6"/>
<feature type="transmembrane region" description="Helical" evidence="6">
    <location>
        <begin position="199"/>
        <end position="218"/>
    </location>
</feature>
<dbReference type="PANTHER" id="PTHR23507:SF40">
    <property type="entry name" value="TETRACYCLINE-EFFLUX TRANSPORTER"/>
    <property type="match status" value="1"/>
</dbReference>
<dbReference type="RefSeq" id="XP_018188496.1">
    <property type="nucleotide sequence ID" value="XM_018336063.1"/>
</dbReference>
<comment type="subcellular location">
    <subcellularLocation>
        <location evidence="1">Membrane</location>
        <topology evidence="1">Multi-pass membrane protein</topology>
    </subcellularLocation>
</comment>
<organism evidence="8 9">
    <name type="scientific">Xylona heveae (strain CBS 132557 / TC161)</name>
    <dbReference type="NCBI Taxonomy" id="1328760"/>
    <lineage>
        <taxon>Eukaryota</taxon>
        <taxon>Fungi</taxon>
        <taxon>Dikarya</taxon>
        <taxon>Ascomycota</taxon>
        <taxon>Pezizomycotina</taxon>
        <taxon>Xylonomycetes</taxon>
        <taxon>Xylonales</taxon>
        <taxon>Xylonaceae</taxon>
        <taxon>Xylona</taxon>
    </lineage>
</organism>
<feature type="transmembrane region" description="Helical" evidence="6">
    <location>
        <begin position="411"/>
        <end position="433"/>
    </location>
</feature>
<sequence>MENDAAFEAEASAETRLRYSSPDRHRRGSHIGVDATVAAQGGYDKHNVVVSEASPLLGQQSQEDDTGRVSQDEGSSDGTEWHGVIDFEGLPWWKKPSVAWILPPVMLFTLAFGATAVPKINFILSLICRRYLADRSAEDPNFQFLPVILGGNNPQCKIPEVQTLVSRFTLYCNLMVAIPCAILSPKLGALSDRYGRKYLLVLAATGSMITDLIFTVVGTNPDRFSENLLLVSYLIDGICGSFIAAMAMSLSYLSDCTPPAKRAVAFSVFHGCFFGGIAVGPVAAGYIIKATGQLVSIFYIGATCTFTVVIFFVFFLPESVSKQRQAAARDKHRLEKHLTPTQSWLDTLKSANILAPLAILLPTGPGSGRPLRINLLLLAAIDTIIFGVAMGSITVIILYSTYQFGWGSLETGVLVSVANTSRSVCLLIILPLITRLVRGPQRITRHRNEGADGLELAIIRFAIVFDVIGYIGYTLVRTGNLFILSAVVASVGGVVSPTLQSALTKHVPSDRTGQLLGATGLLHALARVVAPTVVNLIYGATVGKFPQTVFVCLASLFGLSAILSWFIKPHVYLHAAEVPIHNVSSHDSGEEGVERSG</sequence>
<feature type="transmembrane region" description="Helical" evidence="6">
    <location>
        <begin position="98"/>
        <end position="117"/>
    </location>
</feature>
<gene>
    <name evidence="8" type="ORF">L228DRAFT_283007</name>
</gene>
<dbReference type="GeneID" id="28901200"/>
<feature type="region of interest" description="Disordered" evidence="5">
    <location>
        <begin position="1"/>
        <end position="32"/>
    </location>
</feature>
<dbReference type="PANTHER" id="PTHR23507">
    <property type="entry name" value="ZGC:174356"/>
    <property type="match status" value="1"/>
</dbReference>
<evidence type="ECO:0000313" key="8">
    <source>
        <dbReference type="EMBL" id="KZF22941.1"/>
    </source>
</evidence>
<dbReference type="FunCoup" id="A0A165H3N6">
    <property type="interactions" value="77"/>
</dbReference>
<feature type="domain" description="Major facilitator superfamily (MFS) profile" evidence="7">
    <location>
        <begin position="99"/>
        <end position="572"/>
    </location>
</feature>
<dbReference type="SUPFAM" id="SSF103473">
    <property type="entry name" value="MFS general substrate transporter"/>
    <property type="match status" value="1"/>
</dbReference>
<dbReference type="STRING" id="1328760.A0A165H3N6"/>
<feature type="transmembrane region" description="Helical" evidence="6">
    <location>
        <begin position="230"/>
        <end position="253"/>
    </location>
</feature>
<dbReference type="GO" id="GO:0016020">
    <property type="term" value="C:membrane"/>
    <property type="evidence" value="ECO:0007669"/>
    <property type="project" value="UniProtKB-SubCell"/>
</dbReference>
<keyword evidence="4 6" id="KW-0472">Membrane</keyword>
<feature type="transmembrane region" description="Helical" evidence="6">
    <location>
        <begin position="481"/>
        <end position="503"/>
    </location>
</feature>
<dbReference type="InterPro" id="IPR005829">
    <property type="entry name" value="Sugar_transporter_CS"/>
</dbReference>
<feature type="transmembrane region" description="Helical" evidence="6">
    <location>
        <begin position="375"/>
        <end position="399"/>
    </location>
</feature>
<keyword evidence="9" id="KW-1185">Reference proteome</keyword>
<dbReference type="InterPro" id="IPR011701">
    <property type="entry name" value="MFS"/>
</dbReference>
<dbReference type="AlphaFoldDB" id="A0A165H3N6"/>
<protein>
    <submittedName>
        <fullName evidence="8">MFS general substrate transporter</fullName>
    </submittedName>
</protein>
<dbReference type="Gene3D" id="1.20.1250.20">
    <property type="entry name" value="MFS general substrate transporter like domains"/>
    <property type="match status" value="1"/>
</dbReference>
<dbReference type="PROSITE" id="PS50850">
    <property type="entry name" value="MFS"/>
    <property type="match status" value="1"/>
</dbReference>
<feature type="transmembrane region" description="Helical" evidence="6">
    <location>
        <begin position="265"/>
        <end position="288"/>
    </location>
</feature>
<accession>A0A165H3N6</accession>
<proteinExistence type="predicted"/>
<dbReference type="Proteomes" id="UP000076632">
    <property type="component" value="Unassembled WGS sequence"/>
</dbReference>
<reference evidence="8 9" key="1">
    <citation type="journal article" date="2016" name="Fungal Biol.">
        <title>The genome of Xylona heveae provides a window into fungal endophytism.</title>
        <authorList>
            <person name="Gazis R."/>
            <person name="Kuo A."/>
            <person name="Riley R."/>
            <person name="LaButti K."/>
            <person name="Lipzen A."/>
            <person name="Lin J."/>
            <person name="Amirebrahimi M."/>
            <person name="Hesse C.N."/>
            <person name="Spatafora J.W."/>
            <person name="Henrissat B."/>
            <person name="Hainaut M."/>
            <person name="Grigoriev I.V."/>
            <person name="Hibbett D.S."/>
        </authorList>
    </citation>
    <scope>NUCLEOTIDE SEQUENCE [LARGE SCALE GENOMIC DNA]</scope>
    <source>
        <strain evidence="8 9">TC161</strain>
    </source>
</reference>
<dbReference type="GO" id="GO:0022857">
    <property type="term" value="F:transmembrane transporter activity"/>
    <property type="evidence" value="ECO:0007669"/>
    <property type="project" value="InterPro"/>
</dbReference>
<dbReference type="Pfam" id="PF07690">
    <property type="entry name" value="MFS_1"/>
    <property type="match status" value="1"/>
</dbReference>
<feature type="region of interest" description="Disordered" evidence="5">
    <location>
        <begin position="54"/>
        <end position="81"/>
    </location>
</feature>
<feature type="transmembrane region" description="Helical" evidence="6">
    <location>
        <begin position="515"/>
        <end position="539"/>
    </location>
</feature>
<feature type="compositionally biased region" description="Basic and acidic residues" evidence="5">
    <location>
        <begin position="13"/>
        <end position="23"/>
    </location>
</feature>
<evidence type="ECO:0000256" key="3">
    <source>
        <dbReference type="ARBA" id="ARBA00022989"/>
    </source>
</evidence>
<dbReference type="OrthoDB" id="3026777at2759"/>